<dbReference type="Proteomes" id="UP000023152">
    <property type="component" value="Unassembled WGS sequence"/>
</dbReference>
<dbReference type="PANTHER" id="PTHR10231">
    <property type="entry name" value="NUCLEOTIDE-SUGAR TRANSMEMBRANE TRANSPORTER"/>
    <property type="match status" value="1"/>
</dbReference>
<gene>
    <name evidence="7" type="ORF">RFI_24840</name>
</gene>
<dbReference type="InterPro" id="IPR037185">
    <property type="entry name" value="EmrE-like"/>
</dbReference>
<feature type="transmembrane region" description="Helical" evidence="6">
    <location>
        <begin position="278"/>
        <end position="297"/>
    </location>
</feature>
<feature type="transmembrane region" description="Helical" evidence="6">
    <location>
        <begin position="360"/>
        <end position="379"/>
    </location>
</feature>
<dbReference type="GO" id="GO:0000139">
    <property type="term" value="C:Golgi membrane"/>
    <property type="evidence" value="ECO:0007669"/>
    <property type="project" value="InterPro"/>
</dbReference>
<comment type="subcellular location">
    <subcellularLocation>
        <location evidence="1">Membrane</location>
        <topology evidence="1">Multi-pass membrane protein</topology>
    </subcellularLocation>
</comment>
<evidence type="ECO:0000256" key="2">
    <source>
        <dbReference type="ARBA" id="ARBA00022692"/>
    </source>
</evidence>
<feature type="transmembrane region" description="Helical" evidence="6">
    <location>
        <begin position="241"/>
        <end position="258"/>
    </location>
</feature>
<evidence type="ECO:0000256" key="6">
    <source>
        <dbReference type="SAM" id="Phobius"/>
    </source>
</evidence>
<feature type="region of interest" description="Disordered" evidence="5">
    <location>
        <begin position="29"/>
        <end position="138"/>
    </location>
</feature>
<feature type="compositionally biased region" description="Acidic residues" evidence="5">
    <location>
        <begin position="99"/>
        <end position="137"/>
    </location>
</feature>
<proteinExistence type="predicted"/>
<dbReference type="SUPFAM" id="SSF103481">
    <property type="entry name" value="Multidrug resistance efflux transporter EmrE"/>
    <property type="match status" value="1"/>
</dbReference>
<dbReference type="AlphaFoldDB" id="X6MET5"/>
<evidence type="ECO:0000256" key="4">
    <source>
        <dbReference type="ARBA" id="ARBA00023136"/>
    </source>
</evidence>
<dbReference type="GO" id="GO:0015165">
    <property type="term" value="F:pyrimidine nucleotide-sugar transmembrane transporter activity"/>
    <property type="evidence" value="ECO:0007669"/>
    <property type="project" value="InterPro"/>
</dbReference>
<accession>X6MET5</accession>
<keyword evidence="2 6" id="KW-0812">Transmembrane</keyword>
<dbReference type="InterPro" id="IPR007271">
    <property type="entry name" value="Nuc_sug_transpt"/>
</dbReference>
<feature type="compositionally biased region" description="Basic residues" evidence="5">
    <location>
        <begin position="84"/>
        <end position="93"/>
    </location>
</feature>
<keyword evidence="8" id="KW-1185">Reference proteome</keyword>
<keyword evidence="3 6" id="KW-1133">Transmembrane helix</keyword>
<keyword evidence="4 6" id="KW-0472">Membrane</keyword>
<feature type="transmembrane region" description="Helical" evidence="6">
    <location>
        <begin position="178"/>
        <end position="198"/>
    </location>
</feature>
<evidence type="ECO:0000256" key="3">
    <source>
        <dbReference type="ARBA" id="ARBA00022989"/>
    </source>
</evidence>
<protein>
    <submittedName>
        <fullName evidence="7">Uncharacterized protein</fullName>
    </submittedName>
</protein>
<evidence type="ECO:0000256" key="5">
    <source>
        <dbReference type="SAM" id="MobiDB-lite"/>
    </source>
</evidence>
<evidence type="ECO:0000313" key="7">
    <source>
        <dbReference type="EMBL" id="ETO12538.1"/>
    </source>
</evidence>
<feature type="non-terminal residue" evidence="7">
    <location>
        <position position="387"/>
    </location>
</feature>
<evidence type="ECO:0000313" key="8">
    <source>
        <dbReference type="Proteomes" id="UP000023152"/>
    </source>
</evidence>
<dbReference type="Pfam" id="PF04142">
    <property type="entry name" value="Nuc_sug_transp"/>
    <property type="match status" value="1"/>
</dbReference>
<feature type="transmembrane region" description="Helical" evidence="6">
    <location>
        <begin position="309"/>
        <end position="327"/>
    </location>
</feature>
<dbReference type="EMBL" id="ASPP01021307">
    <property type="protein sequence ID" value="ETO12538.1"/>
    <property type="molecule type" value="Genomic_DNA"/>
</dbReference>
<name>X6MET5_RETFI</name>
<reference evidence="7 8" key="1">
    <citation type="journal article" date="2013" name="Curr. Biol.">
        <title>The Genome of the Foraminiferan Reticulomyxa filosa.</title>
        <authorList>
            <person name="Glockner G."/>
            <person name="Hulsmann N."/>
            <person name="Schleicher M."/>
            <person name="Noegel A.A."/>
            <person name="Eichinger L."/>
            <person name="Gallinger C."/>
            <person name="Pawlowski J."/>
            <person name="Sierra R."/>
            <person name="Euteneuer U."/>
            <person name="Pillet L."/>
            <person name="Moustafa A."/>
            <person name="Platzer M."/>
            <person name="Groth M."/>
            <person name="Szafranski K."/>
            <person name="Schliwa M."/>
        </authorList>
    </citation>
    <scope>NUCLEOTIDE SEQUENCE [LARGE SCALE GENOMIC DNA]</scope>
</reference>
<comment type="caution">
    <text evidence="7">The sequence shown here is derived from an EMBL/GenBank/DDBJ whole genome shotgun (WGS) entry which is preliminary data.</text>
</comment>
<sequence>MSVCIIQKGRDIILFFFFKKKINKIIKKDKSSAYEYDTMTEKESINNENESSDGTSMDGYERRREEEEEEDDERMPANAQMRGKDKHKNKNKNKNWNGDENENSENKEEGEEEDNDEDDNDNDNDNDDDDDEEEEEGVEKIKEWSEWLKWSLYLAPNAILVLLNDILALYSLSYVTVTTYAIFMQMSLLFIVIVRYFFLSKTLFKSQFMSVIISITAMALFKTVEMQEYNYKHTKTTTQEYAWHDFIGIFVCMIRGILKACDLVYVEWFIHHLKALEFYEKQAIVSIWFVVCNIFILQRPLLDGFTLSTYVFVLYGAFFSVMIYLLILQLDALVMGFCQQCTVLLSVLLDVVIFKTYVSAGMWLSAFIVVMSISQYSLIQFETNDKQ</sequence>
<feature type="transmembrane region" description="Helical" evidence="6">
    <location>
        <begin position="150"/>
        <end position="172"/>
    </location>
</feature>
<organism evidence="7 8">
    <name type="scientific">Reticulomyxa filosa</name>
    <dbReference type="NCBI Taxonomy" id="46433"/>
    <lineage>
        <taxon>Eukaryota</taxon>
        <taxon>Sar</taxon>
        <taxon>Rhizaria</taxon>
        <taxon>Retaria</taxon>
        <taxon>Foraminifera</taxon>
        <taxon>Monothalamids</taxon>
        <taxon>Reticulomyxidae</taxon>
        <taxon>Reticulomyxa</taxon>
    </lineage>
</organism>
<evidence type="ECO:0000256" key="1">
    <source>
        <dbReference type="ARBA" id="ARBA00004141"/>
    </source>
</evidence>
<dbReference type="OMA" id="ERMPANA"/>